<dbReference type="KEGG" id="hwc:Hqrw_2591"/>
<dbReference type="Proteomes" id="UP000007954">
    <property type="component" value="Chromosome"/>
</dbReference>
<sequence length="114" mass="13068">MLNTDILAAIGTKYNADILRASGQPQSAQELTEKLDIPIATCYRRIEQLIEANLLTLHDCVLSDQHRQTNIYQRHIDEITIQFRKDGIEMNLSRPSAVISQLNRVRDSNSKEEF</sequence>
<name>G0LKY9_HALWC</name>
<dbReference type="InterPro" id="IPR036390">
    <property type="entry name" value="WH_DNA-bd_sf"/>
</dbReference>
<dbReference type="EMBL" id="FR746099">
    <property type="protein sequence ID" value="CCC40429.1"/>
    <property type="molecule type" value="Genomic_DNA"/>
</dbReference>
<dbReference type="GeneID" id="12447314"/>
<dbReference type="Pfam" id="PF12840">
    <property type="entry name" value="HTH_20"/>
    <property type="match status" value="1"/>
</dbReference>
<dbReference type="RefSeq" id="WP_014556053.1">
    <property type="nucleotide sequence ID" value="NC_017459.1"/>
</dbReference>
<protein>
    <submittedName>
        <fullName evidence="1">HTH domain protein</fullName>
    </submittedName>
</protein>
<dbReference type="OrthoDB" id="199042at2157"/>
<reference evidence="1 2" key="1">
    <citation type="journal article" date="2011" name="PLoS ONE">
        <title>Haloquadratum walsbyi: limited diversity in a global pond.</title>
        <authorList>
            <person name="Dyall-Smith M."/>
            <person name="Pfeiffer F."/>
            <person name="Klee K."/>
            <person name="Palm P."/>
            <person name="Gross K."/>
            <person name="Schuster S.C."/>
            <person name="Rampp M."/>
            <person name="Oesterhelt D."/>
        </authorList>
    </citation>
    <scope>NUCLEOTIDE SEQUENCE [LARGE SCALE GENOMIC DNA]</scope>
    <source>
        <strain evidence="2">DSM 16854 / JCM 12705 / C23</strain>
    </source>
</reference>
<organism evidence="1 2">
    <name type="scientific">Haloquadratum walsbyi (strain DSM 16854 / JCM 12705 / C23)</name>
    <dbReference type="NCBI Taxonomy" id="768065"/>
    <lineage>
        <taxon>Archaea</taxon>
        <taxon>Methanobacteriati</taxon>
        <taxon>Methanobacteriota</taxon>
        <taxon>Stenosarchaea group</taxon>
        <taxon>Halobacteria</taxon>
        <taxon>Halobacteriales</taxon>
        <taxon>Haloferacaceae</taxon>
        <taxon>Haloquadratum</taxon>
    </lineage>
</organism>
<dbReference type="InterPro" id="IPR036388">
    <property type="entry name" value="WH-like_DNA-bd_sf"/>
</dbReference>
<gene>
    <name evidence="1" type="ordered locus">Hqrw_2591</name>
</gene>
<proteinExistence type="predicted"/>
<dbReference type="Gene3D" id="1.10.10.10">
    <property type="entry name" value="Winged helix-like DNA-binding domain superfamily/Winged helix DNA-binding domain"/>
    <property type="match status" value="1"/>
</dbReference>
<evidence type="ECO:0000313" key="2">
    <source>
        <dbReference type="Proteomes" id="UP000007954"/>
    </source>
</evidence>
<accession>G0LKY9</accession>
<dbReference type="SUPFAM" id="SSF46785">
    <property type="entry name" value="Winged helix' DNA-binding domain"/>
    <property type="match status" value="1"/>
</dbReference>
<evidence type="ECO:0000313" key="1">
    <source>
        <dbReference type="EMBL" id="CCC40429.1"/>
    </source>
</evidence>
<dbReference type="HOGENOM" id="CLU_124803_5_0_2"/>
<dbReference type="AlphaFoldDB" id="G0LKY9"/>